<evidence type="ECO:0000259" key="2">
    <source>
        <dbReference type="Pfam" id="PF00266"/>
    </source>
</evidence>
<protein>
    <submittedName>
        <fullName evidence="3">Cysteine desulfurase family protein (TIGR01976 family)</fullName>
    </submittedName>
</protein>
<reference evidence="3 4" key="1">
    <citation type="submission" date="2018-02" db="EMBL/GenBank/DDBJ databases">
        <title>Genomic Encyclopedia of Archaeal and Bacterial Type Strains, Phase II (KMG-II): from individual species to whole genera.</title>
        <authorList>
            <person name="Goeker M."/>
        </authorList>
    </citation>
    <scope>NUCLEOTIDE SEQUENCE [LARGE SCALE GENOMIC DNA]</scope>
    <source>
        <strain evidence="3 4">YU 961-1</strain>
    </source>
</reference>
<dbReference type="InterPro" id="IPR000192">
    <property type="entry name" value="Aminotrans_V_dom"/>
</dbReference>
<sequence length="435" mass="45954">MQSKITSPVPDSGTPRHTLDGVTYDVDTVRTHFPALTEGAAHFDGPGGSQVPVQVAEAIAATMLSALSNRGQVTAAERRADQVVADARQAVADLLGADPAGVVFGRSMTQVTYDLSRALAKEWGPGDEVVVTRLDHDANIRPWVQAATAAGASVRWVDFDRSTGELPVSAVADALGPRTRLVAFTAASNLLGTRPDVLAISAAAHDAGALTYVDGVHLTAHDLVDVREFGADFYACSPYKFLGPHLGAVAADPALLDRLRPDKLLPSSDAVPERFEWGTLPYESLAGVTAAIDFLAGLVASGGTRRERLARSFAALTTHESTLVNRLITGLTALPGITVHGSPKHRTPTVLFTVDGIAPRTVYERLALSGINAPASHFYAIECSRWLGLGDAGGVRAGIAPYTNESDVDRLLTALVDLVSRPQGLRPRHRSTSEL</sequence>
<dbReference type="InterPro" id="IPR011340">
    <property type="entry name" value="Cys_dSase-rel"/>
</dbReference>
<dbReference type="PANTHER" id="PTHR43586:SF21">
    <property type="entry name" value="PYRIDOXAL PHOSPHATE (PLP)-DEPENDENT ASPARTATE AMINOTRANSFERASE SUPERFAMILY"/>
    <property type="match status" value="1"/>
</dbReference>
<dbReference type="AlphaFoldDB" id="A0A2S6GFR6"/>
<proteinExistence type="predicted"/>
<keyword evidence="4" id="KW-1185">Reference proteome</keyword>
<dbReference type="NCBIfam" id="TIGR01976">
    <property type="entry name" value="am_tr_V_VC1184"/>
    <property type="match status" value="1"/>
</dbReference>
<dbReference type="SUPFAM" id="SSF53383">
    <property type="entry name" value="PLP-dependent transferases"/>
    <property type="match status" value="1"/>
</dbReference>
<dbReference type="InterPro" id="IPR015424">
    <property type="entry name" value="PyrdxlP-dep_Trfase"/>
</dbReference>
<dbReference type="Pfam" id="PF00266">
    <property type="entry name" value="Aminotran_5"/>
    <property type="match status" value="1"/>
</dbReference>
<dbReference type="Gene3D" id="3.40.640.10">
    <property type="entry name" value="Type I PLP-dependent aspartate aminotransferase-like (Major domain)"/>
    <property type="match status" value="1"/>
</dbReference>
<accession>A0A2S6GFR6</accession>
<feature type="domain" description="Aminotransferase class V" evidence="2">
    <location>
        <begin position="43"/>
        <end position="411"/>
    </location>
</feature>
<dbReference type="PANTHER" id="PTHR43586">
    <property type="entry name" value="CYSTEINE DESULFURASE"/>
    <property type="match status" value="1"/>
</dbReference>
<name>A0A2S6GFR6_9PSEU</name>
<dbReference type="InterPro" id="IPR015421">
    <property type="entry name" value="PyrdxlP-dep_Trfase_major"/>
</dbReference>
<dbReference type="EMBL" id="PTIX01000022">
    <property type="protein sequence ID" value="PPK64050.1"/>
    <property type="molecule type" value="Genomic_DNA"/>
</dbReference>
<dbReference type="Gene3D" id="3.90.1150.10">
    <property type="entry name" value="Aspartate Aminotransferase, domain 1"/>
    <property type="match status" value="1"/>
</dbReference>
<evidence type="ECO:0000313" key="4">
    <source>
        <dbReference type="Proteomes" id="UP000239203"/>
    </source>
</evidence>
<comment type="caution">
    <text evidence="3">The sequence shown here is derived from an EMBL/GenBank/DDBJ whole genome shotgun (WGS) entry which is preliminary data.</text>
</comment>
<dbReference type="Proteomes" id="UP000239203">
    <property type="component" value="Unassembled WGS sequence"/>
</dbReference>
<evidence type="ECO:0000256" key="1">
    <source>
        <dbReference type="SAM" id="MobiDB-lite"/>
    </source>
</evidence>
<gene>
    <name evidence="3" type="ORF">CLV40_12241</name>
</gene>
<organism evidence="3 4">
    <name type="scientific">Actinokineospora auranticolor</name>
    <dbReference type="NCBI Taxonomy" id="155976"/>
    <lineage>
        <taxon>Bacteria</taxon>
        <taxon>Bacillati</taxon>
        <taxon>Actinomycetota</taxon>
        <taxon>Actinomycetes</taxon>
        <taxon>Pseudonocardiales</taxon>
        <taxon>Pseudonocardiaceae</taxon>
        <taxon>Actinokineospora</taxon>
    </lineage>
</organism>
<dbReference type="InterPro" id="IPR015422">
    <property type="entry name" value="PyrdxlP-dep_Trfase_small"/>
</dbReference>
<evidence type="ECO:0000313" key="3">
    <source>
        <dbReference type="EMBL" id="PPK64050.1"/>
    </source>
</evidence>
<feature type="region of interest" description="Disordered" evidence="1">
    <location>
        <begin position="1"/>
        <end position="20"/>
    </location>
</feature>